<feature type="signal peptide" evidence="2">
    <location>
        <begin position="1"/>
        <end position="27"/>
    </location>
</feature>
<evidence type="ECO:0000313" key="3">
    <source>
        <dbReference type="EMBL" id="KAF4027843.1"/>
    </source>
</evidence>
<keyword evidence="1" id="KW-0472">Membrane</keyword>
<dbReference type="Proteomes" id="UP000602510">
    <property type="component" value="Unassembled WGS sequence"/>
</dbReference>
<reference evidence="3" key="1">
    <citation type="submission" date="2020-04" db="EMBL/GenBank/DDBJ databases">
        <title>Hybrid Assembly of Korean Phytophthora infestans isolates.</title>
        <authorList>
            <person name="Prokchorchik M."/>
            <person name="Lee Y."/>
            <person name="Seo J."/>
            <person name="Cho J.-H."/>
            <person name="Park Y.-E."/>
            <person name="Jang D.-C."/>
            <person name="Im J.-S."/>
            <person name="Choi J.-G."/>
            <person name="Park H.-J."/>
            <person name="Lee G.-B."/>
            <person name="Lee Y.-G."/>
            <person name="Hong S.-Y."/>
            <person name="Cho K."/>
            <person name="Sohn K.H."/>
        </authorList>
    </citation>
    <scope>NUCLEOTIDE SEQUENCE</scope>
    <source>
        <strain evidence="3">KR_1_A1</strain>
    </source>
</reference>
<organism evidence="3 4">
    <name type="scientific">Phytophthora infestans</name>
    <name type="common">Potato late blight agent</name>
    <name type="synonym">Botrytis infestans</name>
    <dbReference type="NCBI Taxonomy" id="4787"/>
    <lineage>
        <taxon>Eukaryota</taxon>
        <taxon>Sar</taxon>
        <taxon>Stramenopiles</taxon>
        <taxon>Oomycota</taxon>
        <taxon>Peronosporomycetes</taxon>
        <taxon>Peronosporales</taxon>
        <taxon>Peronosporaceae</taxon>
        <taxon>Phytophthora</taxon>
    </lineage>
</organism>
<keyword evidence="4" id="KW-1185">Reference proteome</keyword>
<feature type="transmembrane region" description="Helical" evidence="1">
    <location>
        <begin position="275"/>
        <end position="300"/>
    </location>
</feature>
<keyword evidence="1" id="KW-1133">Transmembrane helix</keyword>
<keyword evidence="1" id="KW-0812">Transmembrane</keyword>
<gene>
    <name evidence="3" type="ORF">GN244_ATG20515</name>
</gene>
<protein>
    <recommendedName>
        <fullName evidence="5">Transmembrane protein</fullName>
    </recommendedName>
</protein>
<dbReference type="EMBL" id="WSZM01001265">
    <property type="protein sequence ID" value="KAF4027843.1"/>
    <property type="molecule type" value="Genomic_DNA"/>
</dbReference>
<feature type="transmembrane region" description="Helical" evidence="1">
    <location>
        <begin position="59"/>
        <end position="80"/>
    </location>
</feature>
<feature type="transmembrane region" description="Helical" evidence="1">
    <location>
        <begin position="231"/>
        <end position="255"/>
    </location>
</feature>
<dbReference type="AlphaFoldDB" id="A0A833W370"/>
<evidence type="ECO:0008006" key="5">
    <source>
        <dbReference type="Google" id="ProtNLM"/>
    </source>
</evidence>
<sequence length="334" mass="36590">MADHCLPRLRVFLEASLLALLVVTACALRRQVTMKEDTPPKFDTNALYDHVRPTFRRSVAATVLGLETWGVLGLVLSVHFDCSASQWLVVLCMALSGGCLLVGTWLGVRETLLTIDFDVRHIIDDSLQLQCLSLLFPQIPMLLWCLRCSCCSRLTKRALLLPPLALLVTINVASWVESRTLGACSTLELVSPELFFIGVTCLFLLMFIATLLAVCCPLASRRCRSGSSRTGKALVALGLTVFALTCIGWAIVGLFSLVNHPNDVNSTTLNTDTCWGYVAVFHAAQWSIAQLLVVGCLLLLTTFCCRLENFFLAASALEIDATVLSPRLAAIQRR</sequence>
<accession>A0A833W370</accession>
<evidence type="ECO:0000313" key="4">
    <source>
        <dbReference type="Proteomes" id="UP000602510"/>
    </source>
</evidence>
<feature type="chain" id="PRO_5032832586" description="Transmembrane protein" evidence="2">
    <location>
        <begin position="28"/>
        <end position="334"/>
    </location>
</feature>
<feature type="transmembrane region" description="Helical" evidence="1">
    <location>
        <begin position="196"/>
        <end position="219"/>
    </location>
</feature>
<evidence type="ECO:0000256" key="2">
    <source>
        <dbReference type="SAM" id="SignalP"/>
    </source>
</evidence>
<feature type="transmembrane region" description="Helical" evidence="1">
    <location>
        <begin position="87"/>
        <end position="107"/>
    </location>
</feature>
<keyword evidence="2" id="KW-0732">Signal</keyword>
<evidence type="ECO:0000256" key="1">
    <source>
        <dbReference type="SAM" id="Phobius"/>
    </source>
</evidence>
<feature type="transmembrane region" description="Helical" evidence="1">
    <location>
        <begin position="158"/>
        <end position="176"/>
    </location>
</feature>
<comment type="caution">
    <text evidence="3">The sequence shown here is derived from an EMBL/GenBank/DDBJ whole genome shotgun (WGS) entry which is preliminary data.</text>
</comment>
<feature type="transmembrane region" description="Helical" evidence="1">
    <location>
        <begin position="127"/>
        <end position="146"/>
    </location>
</feature>
<name>A0A833W370_PHYIN</name>
<proteinExistence type="predicted"/>